<dbReference type="HOGENOM" id="CLU_448274_0_0_0"/>
<dbReference type="STRING" id="580340.Tlie_1328"/>
<keyword evidence="1" id="KW-0732">Signal</keyword>
<reference evidence="2 3" key="2">
    <citation type="journal article" date="2012" name="Stand. Genomic Sci.">
        <title>Genome sequence of the moderately thermophilic, amino-acid-degrading and sulfur-reducing bacterium Thermovirga lienii type strain (Cas60314(T)).</title>
        <authorList>
            <person name="Goker M."/>
            <person name="Saunders E."/>
            <person name="Lapidus A."/>
            <person name="Nolan M."/>
            <person name="Lucas S."/>
            <person name="Hammon N."/>
            <person name="Deshpande S."/>
            <person name="Cheng J.F."/>
            <person name="Han C."/>
            <person name="Tapia R."/>
            <person name="Goodwin L.A."/>
            <person name="Pitluck S."/>
            <person name="Liolios K."/>
            <person name="Mavromatis K."/>
            <person name="Pagani I."/>
            <person name="Ivanova N."/>
            <person name="Mikhailova N."/>
            <person name="Pati A."/>
            <person name="Chen A."/>
            <person name="Palaniappan K."/>
            <person name="Land M."/>
            <person name="Chang Y.J."/>
            <person name="Jeffries C.D."/>
            <person name="Brambilla E.M."/>
            <person name="Rohde M."/>
            <person name="Spring S."/>
            <person name="Detter J.C."/>
            <person name="Woyke T."/>
            <person name="Bristow J."/>
            <person name="Eisen J.A."/>
            <person name="Markowitz V."/>
            <person name="Hugenholtz P."/>
            <person name="Kyrpides N.C."/>
            <person name="Klenk H.P."/>
        </authorList>
    </citation>
    <scope>NUCLEOTIDE SEQUENCE [LARGE SCALE GENOMIC DNA]</scope>
    <source>
        <strain evidence="3">ATCC BAA-1197 / DSM 17291 / Cas60314</strain>
    </source>
</reference>
<organism evidence="2 3">
    <name type="scientific">Thermovirga lienii (strain ATCC BAA-1197 / DSM 17291 / Cas60314)</name>
    <dbReference type="NCBI Taxonomy" id="580340"/>
    <lineage>
        <taxon>Bacteria</taxon>
        <taxon>Thermotogati</taxon>
        <taxon>Synergistota</taxon>
        <taxon>Synergistia</taxon>
        <taxon>Synergistales</taxon>
        <taxon>Thermovirgaceae</taxon>
        <taxon>Thermovirga</taxon>
    </lineage>
</organism>
<dbReference type="EMBL" id="CP003096">
    <property type="protein sequence ID" value="AER67058.1"/>
    <property type="molecule type" value="Genomic_DNA"/>
</dbReference>
<keyword evidence="3" id="KW-1185">Reference proteome</keyword>
<protein>
    <recommendedName>
        <fullName evidence="4">DUF3857 domain-containing protein</fullName>
    </recommendedName>
</protein>
<evidence type="ECO:0000256" key="1">
    <source>
        <dbReference type="SAM" id="SignalP"/>
    </source>
</evidence>
<evidence type="ECO:0008006" key="4">
    <source>
        <dbReference type="Google" id="ProtNLM"/>
    </source>
</evidence>
<accession>G7V671</accession>
<evidence type="ECO:0000313" key="3">
    <source>
        <dbReference type="Proteomes" id="UP000005868"/>
    </source>
</evidence>
<name>G7V671_THELD</name>
<feature type="chain" id="PRO_5003504459" description="DUF3857 domain-containing protein" evidence="1">
    <location>
        <begin position="32"/>
        <end position="617"/>
    </location>
</feature>
<gene>
    <name evidence="2" type="ordered locus">Tlie_1328</name>
</gene>
<dbReference type="KEGG" id="tli:Tlie_1328"/>
<dbReference type="eggNOG" id="ENOG502ZAR0">
    <property type="taxonomic scope" value="Bacteria"/>
</dbReference>
<sequence>MKRLFPSKLRPCLLVGIMLSAALLLAPCAGAFDVEQDLQRLLTEAPSSELFEGSNGLILLREIKYSLTADGSMERTTFLVFEEVSRLVDVLPEVEIAPPEGGKLEILEAAVFGRDTLRRTLPLLPESAFGVRSTPVSVRVPSSLDGNVMVLGFKQTWPGRVNVEDRVAVSLSLPQWEQRIIVEVPKGSDFYWKTEGMDPPVMERGNLKDKYEWTSINVRPKRWNSIFVHNEPVIAFSMREGLKRSLEAGYEYIQYLADILEPVYVKENKINGANKTKRGFDLLSELNAKTFHPLDLSGTLPAGADTLKGKGLLTQWESAALAWRLLGRMGWETDLFFLPAVETEGKVPGSLALWEAPVVYVKPPSGEGFFYKFGQIEKPGAVASGLYGRTMLGLKEGEVTRETVSAQPAQKHLLELQWDLSLSSEGKAEGFLYMKASGAWISDLLEEGQNGKEGVRKFMGALRFQNVSGVSLRDAEIDYKGSAFTVTLPVDTNLGIVGQDNLLVRWPTVFMPWQEEVLDETESAKIRHPFVFQQKLKLRLPDGYKVLVLPTTGSYEKEGVSLLEDVRIRGKGKVLEGETKLVAAGSSLSGEKLDILKALMTRLMRWKDVTVPLQKKP</sequence>
<reference evidence="3" key="1">
    <citation type="submission" date="2011-10" db="EMBL/GenBank/DDBJ databases">
        <title>The complete genome of chromosome of Thermovirga lienii DSM 17291.</title>
        <authorList>
            <consortium name="US DOE Joint Genome Institute (JGI-PGF)"/>
            <person name="Lucas S."/>
            <person name="Copeland A."/>
            <person name="Lapidus A."/>
            <person name="Glavina del Rio T."/>
            <person name="Dalin E."/>
            <person name="Tice H."/>
            <person name="Bruce D."/>
            <person name="Goodwin L."/>
            <person name="Pitluck S."/>
            <person name="Peters L."/>
            <person name="Mikhailova N."/>
            <person name="Saunders E."/>
            <person name="Kyrpides N."/>
            <person name="Mavromatis K."/>
            <person name="Ivanova N."/>
            <person name="Last F.I."/>
            <person name="Brettin T."/>
            <person name="Detter J.C."/>
            <person name="Han C."/>
            <person name="Larimer F."/>
            <person name="Land M."/>
            <person name="Hauser L."/>
            <person name="Markowitz V."/>
            <person name="Cheng J.-F."/>
            <person name="Hugenholtz P."/>
            <person name="Woyke T."/>
            <person name="Wu D."/>
            <person name="Spring S."/>
            <person name="Schroeder M."/>
            <person name="Brambilla E.-M."/>
            <person name="Klenk H.-P."/>
            <person name="Eisen J.A."/>
        </authorList>
    </citation>
    <scope>NUCLEOTIDE SEQUENCE [LARGE SCALE GENOMIC DNA]</scope>
    <source>
        <strain evidence="3">ATCC BAA-1197 / DSM 17291 / Cas60314</strain>
    </source>
</reference>
<dbReference type="AlphaFoldDB" id="G7V671"/>
<evidence type="ECO:0000313" key="2">
    <source>
        <dbReference type="EMBL" id="AER67058.1"/>
    </source>
</evidence>
<feature type="signal peptide" evidence="1">
    <location>
        <begin position="1"/>
        <end position="31"/>
    </location>
</feature>
<dbReference type="OrthoDB" id="791at2"/>
<proteinExistence type="predicted"/>
<dbReference type="Proteomes" id="UP000005868">
    <property type="component" value="Chromosome"/>
</dbReference>